<dbReference type="Proteomes" id="UP000207593">
    <property type="component" value="Segment"/>
</dbReference>
<gene>
    <name evidence="1" type="ORF">SUFG_00045</name>
</gene>
<sequence>MTDLSINAILGPRYEIVIQQPSVEIDKDFNLTLHQSEPMRLMVGTGWNGMNKASSGTVDVTVIADQTLNAFRAVGYNGRFTDPTYNSLSQYAGVSRMATVAGEAIKLVRQGLMEESGWNWEVNKPIFISTQGVLTQTLPMGIVRRIGWAISPTKVNLEPYPIIGV</sequence>
<dbReference type="EMBL" id="HQ317387">
    <property type="protein sequence ID" value="AGH07412.1"/>
    <property type="molecule type" value="Genomic_DNA"/>
</dbReference>
<dbReference type="GeneID" id="15012427"/>
<dbReference type="RefSeq" id="YP_007675828.1">
    <property type="nucleotide sequence ID" value="NC_020862.2"/>
</dbReference>
<dbReference type="OrthoDB" id="13587at10239"/>
<protein>
    <submittedName>
        <fullName evidence="1">Uncharacterized protein</fullName>
    </submittedName>
</protein>
<dbReference type="KEGG" id="vg:15012427"/>
<name>M4PMT4_9CAUD</name>
<keyword evidence="2" id="KW-1185">Reference proteome</keyword>
<evidence type="ECO:0000313" key="1">
    <source>
        <dbReference type="EMBL" id="AGH07412.1"/>
    </source>
</evidence>
<organism evidence="1 2">
    <name type="scientific">Sulfitobacter phage phiCB2047-B</name>
    <dbReference type="NCBI Taxonomy" id="754046"/>
    <lineage>
        <taxon>Viruses</taxon>
        <taxon>Duplodnaviria</taxon>
        <taxon>Heunggongvirae</taxon>
        <taxon>Uroviricota</taxon>
        <taxon>Caudoviricetes</taxon>
        <taxon>Schitoviridae</taxon>
        <taxon>Rhodovirinae</taxon>
        <taxon>Raunefjordenvirus</taxon>
        <taxon>Raunefjordenvirus CB2047B</taxon>
    </lineage>
</organism>
<reference evidence="1 2" key="1">
    <citation type="journal article" date="2014" name="Genome Announc.">
        <title>Genome Sequence of the Sulfitobacter sp. Strain 2047-Infecting Lytic Phage {Phi}CB2047-B.</title>
        <authorList>
            <person name="Ankrah N.Y."/>
            <person name="Budinoff C.R."/>
            <person name="Wilson W.H."/>
            <person name="Wilhelm S.W."/>
            <person name="Buchan A."/>
        </authorList>
    </citation>
    <scope>NUCLEOTIDE SEQUENCE [LARGE SCALE GENOMIC DNA]</scope>
    <source>
        <strain evidence="2">phiCB2047-B</strain>
    </source>
</reference>
<proteinExistence type="predicted"/>
<evidence type="ECO:0000313" key="2">
    <source>
        <dbReference type="Proteomes" id="UP000207593"/>
    </source>
</evidence>
<accession>M4PMT4</accession>